<dbReference type="OrthoDB" id="2434299at2759"/>
<evidence type="ECO:0000313" key="1">
    <source>
        <dbReference type="EMBL" id="CAG8770067.1"/>
    </source>
</evidence>
<comment type="caution">
    <text evidence="1">The sequence shown here is derived from an EMBL/GenBank/DDBJ whole genome shotgun (WGS) entry which is preliminary data.</text>
</comment>
<sequence>MEKSDRKLLEITERILNTLERSEGTYISDIIMPLLRSSLGNLLNGADKERMGKKPDIMGLLKYDEKIAEFMFAECSRIICCNSKKDNDDFGVVGIRVVGTTIRLNVLVRDLGGIPSYFHLDLAEIPLSPRLLYTKALIHLLLTLRNILIVNKSLLIETLEKAETIATNKFIQHGVHYLRNSGSVNPASLRTFFVSIVNPSAIPFTPSVISKIPEVIGSFESIEDKSSCFKHSRTSFNTSSTSIERPVFTELT</sequence>
<name>A0A9N9NTI9_9GLOM</name>
<dbReference type="AlphaFoldDB" id="A0A9N9NTI9"/>
<gene>
    <name evidence="1" type="ORF">CPELLU_LOCUS15821</name>
</gene>
<organism evidence="1 2">
    <name type="scientific">Cetraspora pellucida</name>
    <dbReference type="NCBI Taxonomy" id="1433469"/>
    <lineage>
        <taxon>Eukaryota</taxon>
        <taxon>Fungi</taxon>
        <taxon>Fungi incertae sedis</taxon>
        <taxon>Mucoromycota</taxon>
        <taxon>Glomeromycotina</taxon>
        <taxon>Glomeromycetes</taxon>
        <taxon>Diversisporales</taxon>
        <taxon>Gigasporaceae</taxon>
        <taxon>Cetraspora</taxon>
    </lineage>
</organism>
<proteinExistence type="predicted"/>
<accession>A0A9N9NTI9</accession>
<protein>
    <submittedName>
        <fullName evidence="1">20202_t:CDS:1</fullName>
    </submittedName>
</protein>
<keyword evidence="2" id="KW-1185">Reference proteome</keyword>
<reference evidence="1" key="1">
    <citation type="submission" date="2021-06" db="EMBL/GenBank/DDBJ databases">
        <authorList>
            <person name="Kallberg Y."/>
            <person name="Tangrot J."/>
            <person name="Rosling A."/>
        </authorList>
    </citation>
    <scope>NUCLEOTIDE SEQUENCE</scope>
    <source>
        <strain evidence="1">FL966</strain>
    </source>
</reference>
<evidence type="ECO:0000313" key="2">
    <source>
        <dbReference type="Proteomes" id="UP000789759"/>
    </source>
</evidence>
<dbReference type="EMBL" id="CAJVQA010021646">
    <property type="protein sequence ID" value="CAG8770067.1"/>
    <property type="molecule type" value="Genomic_DNA"/>
</dbReference>
<dbReference type="Proteomes" id="UP000789759">
    <property type="component" value="Unassembled WGS sequence"/>
</dbReference>